<feature type="region of interest" description="Disordered" evidence="4">
    <location>
        <begin position="1"/>
        <end position="71"/>
    </location>
</feature>
<dbReference type="Pfam" id="PF13606">
    <property type="entry name" value="Ank_3"/>
    <property type="match status" value="1"/>
</dbReference>
<feature type="repeat" description="ANK" evidence="3">
    <location>
        <begin position="264"/>
        <end position="286"/>
    </location>
</feature>
<feature type="region of interest" description="Disordered" evidence="4">
    <location>
        <begin position="406"/>
        <end position="427"/>
    </location>
</feature>
<comment type="caution">
    <text evidence="5">The sequence shown here is derived from an EMBL/GenBank/DDBJ whole genome shotgun (WGS) entry which is preliminary data.</text>
</comment>
<dbReference type="PRINTS" id="PR01415">
    <property type="entry name" value="ANKYRIN"/>
</dbReference>
<dbReference type="PANTHER" id="PTHR46680:SF3">
    <property type="entry name" value="NF-KAPPA-B INHIBITOR CACTUS"/>
    <property type="match status" value="1"/>
</dbReference>
<evidence type="ECO:0000256" key="4">
    <source>
        <dbReference type="SAM" id="MobiDB-lite"/>
    </source>
</evidence>
<dbReference type="PANTHER" id="PTHR46680">
    <property type="entry name" value="NF-KAPPA-B INHIBITOR ALPHA"/>
    <property type="match status" value="1"/>
</dbReference>
<evidence type="ECO:0000313" key="6">
    <source>
        <dbReference type="Proteomes" id="UP000828390"/>
    </source>
</evidence>
<proteinExistence type="predicted"/>
<feature type="compositionally biased region" description="Basic and acidic residues" evidence="4">
    <location>
        <begin position="35"/>
        <end position="66"/>
    </location>
</feature>
<evidence type="ECO:0000313" key="5">
    <source>
        <dbReference type="EMBL" id="KAH3780269.1"/>
    </source>
</evidence>
<dbReference type="InterPro" id="IPR002110">
    <property type="entry name" value="Ankyrin_rpt"/>
</dbReference>
<dbReference type="Pfam" id="PF12796">
    <property type="entry name" value="Ank_2"/>
    <property type="match status" value="1"/>
</dbReference>
<keyword evidence="6" id="KW-1185">Reference proteome</keyword>
<keyword evidence="2 3" id="KW-0040">ANK repeat</keyword>
<dbReference type="PROSITE" id="PS50297">
    <property type="entry name" value="ANK_REP_REGION"/>
    <property type="match status" value="4"/>
</dbReference>
<evidence type="ECO:0000256" key="2">
    <source>
        <dbReference type="ARBA" id="ARBA00023043"/>
    </source>
</evidence>
<dbReference type="InterPro" id="IPR051070">
    <property type="entry name" value="NF-kappa-B_inhibitor"/>
</dbReference>
<feature type="repeat" description="ANK" evidence="3">
    <location>
        <begin position="336"/>
        <end position="358"/>
    </location>
</feature>
<dbReference type="EMBL" id="JAIWYP010000008">
    <property type="protein sequence ID" value="KAH3780269.1"/>
    <property type="molecule type" value="Genomic_DNA"/>
</dbReference>
<protein>
    <submittedName>
        <fullName evidence="5">Uncharacterized protein</fullName>
    </submittedName>
</protein>
<name>A0A9D4EJ90_DREPO</name>
<dbReference type="GO" id="GO:0005829">
    <property type="term" value="C:cytosol"/>
    <property type="evidence" value="ECO:0007669"/>
    <property type="project" value="TreeGrafter"/>
</dbReference>
<dbReference type="Pfam" id="PF00023">
    <property type="entry name" value="Ank"/>
    <property type="match status" value="1"/>
</dbReference>
<dbReference type="Gene3D" id="1.25.40.20">
    <property type="entry name" value="Ankyrin repeat-containing domain"/>
    <property type="match status" value="1"/>
</dbReference>
<dbReference type="Proteomes" id="UP000828390">
    <property type="component" value="Unassembled WGS sequence"/>
</dbReference>
<dbReference type="AlphaFoldDB" id="A0A9D4EJ90"/>
<reference evidence="5" key="1">
    <citation type="journal article" date="2019" name="bioRxiv">
        <title>The Genome of the Zebra Mussel, Dreissena polymorpha: A Resource for Invasive Species Research.</title>
        <authorList>
            <person name="McCartney M.A."/>
            <person name="Auch B."/>
            <person name="Kono T."/>
            <person name="Mallez S."/>
            <person name="Zhang Y."/>
            <person name="Obille A."/>
            <person name="Becker A."/>
            <person name="Abrahante J.E."/>
            <person name="Garbe J."/>
            <person name="Badalamenti J.P."/>
            <person name="Herman A."/>
            <person name="Mangelson H."/>
            <person name="Liachko I."/>
            <person name="Sullivan S."/>
            <person name="Sone E.D."/>
            <person name="Koren S."/>
            <person name="Silverstein K.A.T."/>
            <person name="Beckman K.B."/>
            <person name="Gohl D.M."/>
        </authorList>
    </citation>
    <scope>NUCLEOTIDE SEQUENCE</scope>
    <source>
        <strain evidence="5">Duluth1</strain>
        <tissue evidence="5">Whole animal</tissue>
    </source>
</reference>
<dbReference type="GO" id="GO:0071356">
    <property type="term" value="P:cellular response to tumor necrosis factor"/>
    <property type="evidence" value="ECO:0007669"/>
    <property type="project" value="TreeGrafter"/>
</dbReference>
<gene>
    <name evidence="5" type="ORF">DPMN_158081</name>
</gene>
<reference evidence="5" key="2">
    <citation type="submission" date="2020-11" db="EMBL/GenBank/DDBJ databases">
        <authorList>
            <person name="McCartney M.A."/>
            <person name="Auch B."/>
            <person name="Kono T."/>
            <person name="Mallez S."/>
            <person name="Becker A."/>
            <person name="Gohl D.M."/>
            <person name="Silverstein K.A.T."/>
            <person name="Koren S."/>
            <person name="Bechman K.B."/>
            <person name="Herman A."/>
            <person name="Abrahante J.E."/>
            <person name="Garbe J."/>
        </authorList>
    </citation>
    <scope>NUCLEOTIDE SEQUENCE</scope>
    <source>
        <strain evidence="5">Duluth1</strain>
        <tissue evidence="5">Whole animal</tissue>
    </source>
</reference>
<dbReference type="InterPro" id="IPR036770">
    <property type="entry name" value="Ankyrin_rpt-contain_sf"/>
</dbReference>
<accession>A0A9D4EJ90</accession>
<feature type="repeat" description="ANK" evidence="3">
    <location>
        <begin position="231"/>
        <end position="263"/>
    </location>
</feature>
<sequence>MDKKHSDLDSLVETDECPTHRQVSGSILTPHHYSKVSDETRDESKSHFKEHLSAEIDRSKEKEPQQQKDNFQEIEDVTQRFSDFGLNDRLIEHKTEELCNVHNDELDKYHIKVFTNDCKDSLAVTEECLAHENVSSSILGAHHLSKASVSTKGESEEHFKEDLSDGIELGNVKEEQEQHVFTNTCLDADGDSPLHLAIICTYSIEQISVIIHTVLNRFPDHDVLNHQNYQHRQTPLHLAVLTGRTDIVRFLLRLGARTTLQDNQLRTPLHIACGNGDVEILKALLETKDDEITRSVSLYDNQGQTCLHTAVLNGNIELVKVLLENGTNINAHDRKSGRTALHFAVETGDKSMITCLIKYCGLKVDSRTFTRKTPAQLAYGSRATRADVVDHLRRCPMFKVSVVPSDYNDDSEDGDNDDFYNDNTDSE</sequence>
<keyword evidence="1" id="KW-0677">Repeat</keyword>
<dbReference type="GO" id="GO:0051059">
    <property type="term" value="F:NF-kappaB binding"/>
    <property type="evidence" value="ECO:0007669"/>
    <property type="project" value="TreeGrafter"/>
</dbReference>
<feature type="repeat" description="ANK" evidence="3">
    <location>
        <begin position="302"/>
        <end position="334"/>
    </location>
</feature>
<evidence type="ECO:0000256" key="1">
    <source>
        <dbReference type="ARBA" id="ARBA00022737"/>
    </source>
</evidence>
<feature type="compositionally biased region" description="Acidic residues" evidence="4">
    <location>
        <begin position="407"/>
        <end position="427"/>
    </location>
</feature>
<evidence type="ECO:0000256" key="3">
    <source>
        <dbReference type="PROSITE-ProRule" id="PRU00023"/>
    </source>
</evidence>
<dbReference type="SMART" id="SM00248">
    <property type="entry name" value="ANK"/>
    <property type="match status" value="5"/>
</dbReference>
<dbReference type="PROSITE" id="PS50088">
    <property type="entry name" value="ANK_REPEAT"/>
    <property type="match status" value="4"/>
</dbReference>
<dbReference type="OrthoDB" id="20727at2759"/>
<dbReference type="SUPFAM" id="SSF48403">
    <property type="entry name" value="Ankyrin repeat"/>
    <property type="match status" value="1"/>
</dbReference>
<organism evidence="5 6">
    <name type="scientific">Dreissena polymorpha</name>
    <name type="common">Zebra mussel</name>
    <name type="synonym">Mytilus polymorpha</name>
    <dbReference type="NCBI Taxonomy" id="45954"/>
    <lineage>
        <taxon>Eukaryota</taxon>
        <taxon>Metazoa</taxon>
        <taxon>Spiralia</taxon>
        <taxon>Lophotrochozoa</taxon>
        <taxon>Mollusca</taxon>
        <taxon>Bivalvia</taxon>
        <taxon>Autobranchia</taxon>
        <taxon>Heteroconchia</taxon>
        <taxon>Euheterodonta</taxon>
        <taxon>Imparidentia</taxon>
        <taxon>Neoheterodontei</taxon>
        <taxon>Myida</taxon>
        <taxon>Dreissenoidea</taxon>
        <taxon>Dreissenidae</taxon>
        <taxon>Dreissena</taxon>
    </lineage>
</organism>